<feature type="signal peptide" evidence="8">
    <location>
        <begin position="1"/>
        <end position="19"/>
    </location>
</feature>
<keyword evidence="7" id="KW-0998">Cell outer membrane</keyword>
<gene>
    <name evidence="9" type="ORF">ACFSR3_03035</name>
</gene>
<organism evidence="9 10">
    <name type="scientific">Flavobacterium suzhouense</name>
    <dbReference type="NCBI Taxonomy" id="1529638"/>
    <lineage>
        <taxon>Bacteria</taxon>
        <taxon>Pseudomonadati</taxon>
        <taxon>Bacteroidota</taxon>
        <taxon>Flavobacteriia</taxon>
        <taxon>Flavobacteriales</taxon>
        <taxon>Flavobacteriaceae</taxon>
        <taxon>Flavobacterium</taxon>
    </lineage>
</organism>
<dbReference type="Proteomes" id="UP001597480">
    <property type="component" value="Unassembled WGS sequence"/>
</dbReference>
<dbReference type="EMBL" id="JBHUMD010000005">
    <property type="protein sequence ID" value="MFD2601017.1"/>
    <property type="molecule type" value="Genomic_DNA"/>
</dbReference>
<comment type="caution">
    <text evidence="9">The sequence shown here is derived from an EMBL/GenBank/DDBJ whole genome shotgun (WGS) entry which is preliminary data.</text>
</comment>
<protein>
    <submittedName>
        <fullName evidence="9">OmpP1/FadL family transporter</fullName>
    </submittedName>
</protein>
<keyword evidence="3" id="KW-1134">Transmembrane beta strand</keyword>
<reference evidence="10" key="1">
    <citation type="journal article" date="2019" name="Int. J. Syst. Evol. Microbiol.">
        <title>The Global Catalogue of Microorganisms (GCM) 10K type strain sequencing project: providing services to taxonomists for standard genome sequencing and annotation.</title>
        <authorList>
            <consortium name="The Broad Institute Genomics Platform"/>
            <consortium name="The Broad Institute Genome Sequencing Center for Infectious Disease"/>
            <person name="Wu L."/>
            <person name="Ma J."/>
        </authorList>
    </citation>
    <scope>NUCLEOTIDE SEQUENCE [LARGE SCALE GENOMIC DNA]</scope>
    <source>
        <strain evidence="10">KCTC 42107</strain>
    </source>
</reference>
<keyword evidence="5 8" id="KW-0732">Signal</keyword>
<dbReference type="Pfam" id="PF03349">
    <property type="entry name" value="Toluene_X"/>
    <property type="match status" value="1"/>
</dbReference>
<dbReference type="Gene3D" id="2.40.160.60">
    <property type="entry name" value="Outer membrane protein transport protein (OMPP1/FadL/TodX)"/>
    <property type="match status" value="1"/>
</dbReference>
<dbReference type="PANTHER" id="PTHR35093:SF8">
    <property type="entry name" value="OUTER MEMBRANE PROTEIN NMB0088-RELATED"/>
    <property type="match status" value="1"/>
</dbReference>
<keyword evidence="4" id="KW-0812">Transmembrane</keyword>
<evidence type="ECO:0000256" key="8">
    <source>
        <dbReference type="SAM" id="SignalP"/>
    </source>
</evidence>
<evidence type="ECO:0000256" key="5">
    <source>
        <dbReference type="ARBA" id="ARBA00022729"/>
    </source>
</evidence>
<evidence type="ECO:0000256" key="6">
    <source>
        <dbReference type="ARBA" id="ARBA00023136"/>
    </source>
</evidence>
<evidence type="ECO:0000313" key="10">
    <source>
        <dbReference type="Proteomes" id="UP001597480"/>
    </source>
</evidence>
<evidence type="ECO:0000256" key="1">
    <source>
        <dbReference type="ARBA" id="ARBA00004571"/>
    </source>
</evidence>
<comment type="subcellular location">
    <subcellularLocation>
        <location evidence="1">Cell outer membrane</location>
        <topology evidence="1">Multi-pass membrane protein</topology>
    </subcellularLocation>
</comment>
<keyword evidence="10" id="KW-1185">Reference proteome</keyword>
<proteinExistence type="inferred from homology"/>
<dbReference type="SUPFAM" id="SSF56935">
    <property type="entry name" value="Porins"/>
    <property type="match status" value="1"/>
</dbReference>
<dbReference type="InterPro" id="IPR005017">
    <property type="entry name" value="OMPP1/FadL/TodX"/>
</dbReference>
<dbReference type="RefSeq" id="WP_379819663.1">
    <property type="nucleotide sequence ID" value="NZ_JBHUMD010000005.1"/>
</dbReference>
<evidence type="ECO:0000256" key="3">
    <source>
        <dbReference type="ARBA" id="ARBA00022452"/>
    </source>
</evidence>
<comment type="similarity">
    <text evidence="2">Belongs to the OmpP1/FadL family.</text>
</comment>
<name>A0ABW5NPP3_9FLAO</name>
<feature type="chain" id="PRO_5045655248" evidence="8">
    <location>
        <begin position="20"/>
        <end position="506"/>
    </location>
</feature>
<evidence type="ECO:0000256" key="7">
    <source>
        <dbReference type="ARBA" id="ARBA00023237"/>
    </source>
</evidence>
<sequence>MKRYLLFAACLVSTGIMQAQQTLNTAENAVRYTTDNLTGTARFRGMSGAMGAVGGDLSAMTINPAGAAIFNYNSGTASLSSYNVNNKSNYFGNTEKENYNNFDLNQIGAIFVFNNNNEAATVRKFTLGFNYENNNSFYNRSFSRGVNTRNSIDQYFLRYANGVGNEGAISLNTLNNAYFENLSYNDQQAYLGYNAYAFNPGTDPNGPAYVSNIPQTGNYYQENYTATSGFNGKVAFNFAAQLKERLYLGINLNAHFTDYIENTTFYEDPNNTSGAGMQEIQFDNQRYTYGGGFSFNLGAIYKFTEAFRAGIAYESPTWMTLRNEVSQRIASYCPECDQNSTASNFVFDPATVFVYDRYTIKNPAKWTASAAYVFGKSGLLSVDYTLKDYSNTEYKSHGYGTINDQLSSTLDLASTIRVGAEYRIKQLSLRAGYRYEESPYKTSRTIGDLNGATGGIGYSFGISRLDLAYSWYQRSYQSQMLPTAFPDSARIKSTNNNITLSYTIDL</sequence>
<accession>A0ABW5NPP3</accession>
<evidence type="ECO:0000256" key="4">
    <source>
        <dbReference type="ARBA" id="ARBA00022692"/>
    </source>
</evidence>
<keyword evidence="6" id="KW-0472">Membrane</keyword>
<evidence type="ECO:0000256" key="2">
    <source>
        <dbReference type="ARBA" id="ARBA00008163"/>
    </source>
</evidence>
<evidence type="ECO:0000313" key="9">
    <source>
        <dbReference type="EMBL" id="MFD2601017.1"/>
    </source>
</evidence>
<dbReference type="PANTHER" id="PTHR35093">
    <property type="entry name" value="OUTER MEMBRANE PROTEIN NMB0088-RELATED"/>
    <property type="match status" value="1"/>
</dbReference>